<dbReference type="InterPro" id="IPR001128">
    <property type="entry name" value="Cyt_P450"/>
</dbReference>
<dbReference type="PRINTS" id="PR00385">
    <property type="entry name" value="P450"/>
</dbReference>
<evidence type="ECO:0000313" key="2">
    <source>
        <dbReference type="EMBL" id="KAL0264255.1"/>
    </source>
</evidence>
<dbReference type="Gene3D" id="1.10.630.10">
    <property type="entry name" value="Cytochrome P450"/>
    <property type="match status" value="1"/>
</dbReference>
<keyword evidence="3" id="KW-1185">Reference proteome</keyword>
<gene>
    <name evidence="2" type="ORF">SLS55_000202</name>
</gene>
<feature type="transmembrane region" description="Helical" evidence="1">
    <location>
        <begin position="37"/>
        <end position="59"/>
    </location>
</feature>
<dbReference type="Proteomes" id="UP001430584">
    <property type="component" value="Unassembled WGS sequence"/>
</dbReference>
<accession>A0ABR3CTM1</accession>
<feature type="transmembrane region" description="Helical" evidence="1">
    <location>
        <begin position="12"/>
        <end position="31"/>
    </location>
</feature>
<keyword evidence="1" id="KW-1133">Transmembrane helix</keyword>
<comment type="caution">
    <text evidence="2">The sequence shown here is derived from an EMBL/GenBank/DDBJ whole genome shotgun (WGS) entry which is preliminary data.</text>
</comment>
<dbReference type="RefSeq" id="XP_066636995.1">
    <property type="nucleotide sequence ID" value="XM_066771716.1"/>
</dbReference>
<dbReference type="PANTHER" id="PTHR24305:SF78">
    <property type="entry name" value="P450, PUTATIVE (EUROFUNG)-RELATED"/>
    <property type="match status" value="1"/>
</dbReference>
<dbReference type="GeneID" id="92004287"/>
<dbReference type="Pfam" id="PF00067">
    <property type="entry name" value="p450"/>
    <property type="match status" value="2"/>
</dbReference>
<dbReference type="InterPro" id="IPR002401">
    <property type="entry name" value="Cyt_P450_E_grp-I"/>
</dbReference>
<dbReference type="PANTHER" id="PTHR24305">
    <property type="entry name" value="CYTOCHROME P450"/>
    <property type="match status" value="1"/>
</dbReference>
<proteinExistence type="predicted"/>
<evidence type="ECO:0000313" key="3">
    <source>
        <dbReference type="Proteomes" id="UP001430584"/>
    </source>
</evidence>
<name>A0ABR3CTM1_9PEZI</name>
<dbReference type="CDD" id="cd11061">
    <property type="entry name" value="CYP67-like"/>
    <property type="match status" value="1"/>
</dbReference>
<dbReference type="InterPro" id="IPR036396">
    <property type="entry name" value="Cyt_P450_sf"/>
</dbReference>
<dbReference type="PRINTS" id="PR00463">
    <property type="entry name" value="EP450I"/>
</dbReference>
<dbReference type="InterPro" id="IPR050121">
    <property type="entry name" value="Cytochrome_P450_monoxygenase"/>
</dbReference>
<evidence type="ECO:0008006" key="4">
    <source>
        <dbReference type="Google" id="ProtNLM"/>
    </source>
</evidence>
<keyword evidence="1" id="KW-0472">Membrane</keyword>
<keyword evidence="1" id="KW-0812">Transmembrane</keyword>
<dbReference type="SUPFAM" id="SSF48264">
    <property type="entry name" value="Cytochrome P450"/>
    <property type="match status" value="1"/>
</dbReference>
<sequence length="590" mass="65438">MEGPTPDKHKANLWLASAVAALAFHAFVQYIDILDLLVWHMLAIFAAVGVAIFYADVHLYHSAPAAAAKDLATSATSFALSLAISMLVYRAFFHRLRRFPGPFAARLTRFWSVYKSSKDLQYHLVLEELHKKHGDVVRVGPRELSITRASALPQIAQCRKNVFYQQAGWDRTRVGMAETRDLDDHRLRRKPWEKGLSMNEVAKYDADMQATITLFLDALACDRGQRVNATDMVAMLAYDLMGVVAFGKDFGSLSAERENPAIKGLRGSMRALGVLFPVPWLINMMINLPGADTAGAMGVFRAYCTGLVEEKRETLKTQSKTAGAADQPSPPPPRDVMSWLIRAFEAGGPTAAPSLRALHSDGQSLVIAGAYVLSLPPASLPPSNPPVPRRDTTYGTLTNALYYLAANPHIYTALQAAIDAAVPGGDASFTHDAVKHVPLLDAIINETLRLKPPVPCGNPRLTPPEGLRIDDDLYVPGNVHVWMPQWVVQRDERYFERPGEFLPERWIDAEGKAGMKGAFFPFWVGMYGCAGKQLAYWEMRSVLARLALRYNIRFASVQDGKDFEKSLLSTWTLSPPPLGMCFRERKDRKV</sequence>
<organism evidence="2 3">
    <name type="scientific">Diplodia seriata</name>
    <dbReference type="NCBI Taxonomy" id="420778"/>
    <lineage>
        <taxon>Eukaryota</taxon>
        <taxon>Fungi</taxon>
        <taxon>Dikarya</taxon>
        <taxon>Ascomycota</taxon>
        <taxon>Pezizomycotina</taxon>
        <taxon>Dothideomycetes</taxon>
        <taxon>Dothideomycetes incertae sedis</taxon>
        <taxon>Botryosphaeriales</taxon>
        <taxon>Botryosphaeriaceae</taxon>
        <taxon>Diplodia</taxon>
    </lineage>
</organism>
<reference evidence="2 3" key="1">
    <citation type="submission" date="2024-02" db="EMBL/GenBank/DDBJ databases">
        <title>De novo assembly and annotation of 12 fungi associated with fruit tree decline syndrome in Ontario, Canada.</title>
        <authorList>
            <person name="Sulman M."/>
            <person name="Ellouze W."/>
            <person name="Ilyukhin E."/>
        </authorList>
    </citation>
    <scope>NUCLEOTIDE SEQUENCE [LARGE SCALE GENOMIC DNA]</scope>
    <source>
        <strain evidence="2 3">FDS-637</strain>
    </source>
</reference>
<protein>
    <recommendedName>
        <fullName evidence="4">Cytochrome p450</fullName>
    </recommendedName>
</protein>
<feature type="transmembrane region" description="Helical" evidence="1">
    <location>
        <begin position="71"/>
        <end position="92"/>
    </location>
</feature>
<dbReference type="EMBL" id="JAJVCZ030000001">
    <property type="protein sequence ID" value="KAL0264255.1"/>
    <property type="molecule type" value="Genomic_DNA"/>
</dbReference>
<evidence type="ECO:0000256" key="1">
    <source>
        <dbReference type="SAM" id="Phobius"/>
    </source>
</evidence>